<evidence type="ECO:0000313" key="3">
    <source>
        <dbReference type="Proteomes" id="UP000789901"/>
    </source>
</evidence>
<keyword evidence="3" id="KW-1185">Reference proteome</keyword>
<sequence>PLKEGVNDKNQRYFFKKEFDLEKTNYKNFAKKVEKGKLKGIEEAKGMEEAERSEEAEETEEAEKTGRSKGGKCVECF</sequence>
<evidence type="ECO:0000313" key="2">
    <source>
        <dbReference type="EMBL" id="CAG8815998.1"/>
    </source>
</evidence>
<dbReference type="Proteomes" id="UP000789901">
    <property type="component" value="Unassembled WGS sequence"/>
</dbReference>
<comment type="caution">
    <text evidence="2">The sequence shown here is derived from an EMBL/GenBank/DDBJ whole genome shotgun (WGS) entry which is preliminary data.</text>
</comment>
<feature type="region of interest" description="Disordered" evidence="1">
    <location>
        <begin position="44"/>
        <end position="77"/>
    </location>
</feature>
<accession>A0ABN7W479</accession>
<evidence type="ECO:0000256" key="1">
    <source>
        <dbReference type="SAM" id="MobiDB-lite"/>
    </source>
</evidence>
<dbReference type="EMBL" id="CAJVQB010030755">
    <property type="protein sequence ID" value="CAG8815998.1"/>
    <property type="molecule type" value="Genomic_DNA"/>
</dbReference>
<proteinExistence type="predicted"/>
<reference evidence="2 3" key="1">
    <citation type="submission" date="2021-06" db="EMBL/GenBank/DDBJ databases">
        <authorList>
            <person name="Kallberg Y."/>
            <person name="Tangrot J."/>
            <person name="Rosling A."/>
        </authorList>
    </citation>
    <scope>NUCLEOTIDE SEQUENCE [LARGE SCALE GENOMIC DNA]</scope>
    <source>
        <strain evidence="2 3">120-4 pot B 10/14</strain>
    </source>
</reference>
<organism evidence="2 3">
    <name type="scientific">Gigaspora margarita</name>
    <dbReference type="NCBI Taxonomy" id="4874"/>
    <lineage>
        <taxon>Eukaryota</taxon>
        <taxon>Fungi</taxon>
        <taxon>Fungi incertae sedis</taxon>
        <taxon>Mucoromycota</taxon>
        <taxon>Glomeromycotina</taxon>
        <taxon>Glomeromycetes</taxon>
        <taxon>Diversisporales</taxon>
        <taxon>Gigasporaceae</taxon>
        <taxon>Gigaspora</taxon>
    </lineage>
</organism>
<feature type="compositionally biased region" description="Acidic residues" evidence="1">
    <location>
        <begin position="51"/>
        <end position="61"/>
    </location>
</feature>
<feature type="non-terminal residue" evidence="2">
    <location>
        <position position="1"/>
    </location>
</feature>
<name>A0ABN7W479_GIGMA</name>
<gene>
    <name evidence="2" type="ORF">GMARGA_LOCUS26429</name>
</gene>
<protein>
    <submittedName>
        <fullName evidence="2">24133_t:CDS:1</fullName>
    </submittedName>
</protein>